<sequence>MNLKPLGDRVVVEHVEQAEKSAGGVFLPDTAKEKPQEGRVLAVGSGRTLDNGQKLAMDVKPGDKIIYSKYSGSEIKLDGKEYLIISEKDVLAIVSDERVPAGV</sequence>
<dbReference type="GO" id="GO:0046872">
    <property type="term" value="F:metal ion binding"/>
    <property type="evidence" value="ECO:0007669"/>
    <property type="project" value="TreeGrafter"/>
</dbReference>
<dbReference type="InterPro" id="IPR011032">
    <property type="entry name" value="GroES-like_sf"/>
</dbReference>
<dbReference type="InterPro" id="IPR018369">
    <property type="entry name" value="Chaprnonin_Cpn10_CS"/>
</dbReference>
<dbReference type="NCBIfam" id="NF001534">
    <property type="entry name" value="PRK00364.2-5"/>
    <property type="match status" value="1"/>
</dbReference>
<dbReference type="AlphaFoldDB" id="A0AAN2CB04"/>
<dbReference type="NCBIfam" id="NF001530">
    <property type="entry name" value="PRK00364.1-6"/>
    <property type="match status" value="1"/>
</dbReference>
<evidence type="ECO:0000256" key="2">
    <source>
        <dbReference type="ARBA" id="ARBA00023186"/>
    </source>
</evidence>
<dbReference type="Pfam" id="PF00166">
    <property type="entry name" value="Cpn10"/>
    <property type="match status" value="1"/>
</dbReference>
<evidence type="ECO:0000256" key="3">
    <source>
        <dbReference type="HAMAP-Rule" id="MF_00580"/>
    </source>
</evidence>
<keyword evidence="2 3" id="KW-0143">Chaperone</keyword>
<evidence type="ECO:0000256" key="1">
    <source>
        <dbReference type="ARBA" id="ARBA00006975"/>
    </source>
</evidence>
<organism evidence="5 6">
    <name type="scientific">Vulcanimicrobium alpinum</name>
    <dbReference type="NCBI Taxonomy" id="3016050"/>
    <lineage>
        <taxon>Bacteria</taxon>
        <taxon>Bacillati</taxon>
        <taxon>Vulcanimicrobiota</taxon>
        <taxon>Vulcanimicrobiia</taxon>
        <taxon>Vulcanimicrobiales</taxon>
        <taxon>Vulcanimicrobiaceae</taxon>
        <taxon>Vulcanimicrobium</taxon>
    </lineage>
</organism>
<dbReference type="SMART" id="SM00883">
    <property type="entry name" value="Cpn10"/>
    <property type="match status" value="1"/>
</dbReference>
<dbReference type="NCBIfam" id="NF001527">
    <property type="entry name" value="PRK00364.1-2"/>
    <property type="match status" value="1"/>
</dbReference>
<comment type="subcellular location">
    <subcellularLocation>
        <location evidence="3">Cytoplasm</location>
    </subcellularLocation>
</comment>
<dbReference type="SUPFAM" id="SSF50129">
    <property type="entry name" value="GroES-like"/>
    <property type="match status" value="1"/>
</dbReference>
<dbReference type="RefSeq" id="WP_317995468.1">
    <property type="nucleotide sequence ID" value="NZ_AP025523.1"/>
</dbReference>
<dbReference type="InterPro" id="IPR020818">
    <property type="entry name" value="Chaperonin_GroES"/>
</dbReference>
<dbReference type="GO" id="GO:0051082">
    <property type="term" value="F:unfolded protein binding"/>
    <property type="evidence" value="ECO:0007669"/>
    <property type="project" value="TreeGrafter"/>
</dbReference>
<dbReference type="CDD" id="cd00320">
    <property type="entry name" value="cpn10"/>
    <property type="match status" value="1"/>
</dbReference>
<dbReference type="Proteomes" id="UP001317532">
    <property type="component" value="Chromosome"/>
</dbReference>
<name>A0AAN2CB04_UNVUL</name>
<evidence type="ECO:0000313" key="5">
    <source>
        <dbReference type="EMBL" id="BDE07904.1"/>
    </source>
</evidence>
<dbReference type="PANTHER" id="PTHR10772">
    <property type="entry name" value="10 KDA HEAT SHOCK PROTEIN"/>
    <property type="match status" value="1"/>
</dbReference>
<comment type="subunit">
    <text evidence="3">Heptamer of 7 subunits arranged in a ring. Interacts with the chaperonin GroEL.</text>
</comment>
<dbReference type="HAMAP" id="MF_00580">
    <property type="entry name" value="CH10"/>
    <property type="match status" value="1"/>
</dbReference>
<dbReference type="GO" id="GO:0051087">
    <property type="term" value="F:protein-folding chaperone binding"/>
    <property type="evidence" value="ECO:0007669"/>
    <property type="project" value="TreeGrafter"/>
</dbReference>
<dbReference type="KEGG" id="vab:WPS_31800"/>
<reference evidence="5 6" key="1">
    <citation type="journal article" date="2022" name="ISME Commun">
        <title>Vulcanimicrobium alpinus gen. nov. sp. nov., the first cultivated representative of the candidate phylum 'Eremiobacterota', is a metabolically versatile aerobic anoxygenic phototroph.</title>
        <authorList>
            <person name="Yabe S."/>
            <person name="Muto K."/>
            <person name="Abe K."/>
            <person name="Yokota A."/>
            <person name="Staudigel H."/>
            <person name="Tebo B.M."/>
        </authorList>
    </citation>
    <scope>NUCLEOTIDE SEQUENCE [LARGE SCALE GENOMIC DNA]</scope>
    <source>
        <strain evidence="5 6">WC8-2</strain>
    </source>
</reference>
<dbReference type="GO" id="GO:0005524">
    <property type="term" value="F:ATP binding"/>
    <property type="evidence" value="ECO:0007669"/>
    <property type="project" value="InterPro"/>
</dbReference>
<dbReference type="EMBL" id="AP025523">
    <property type="protein sequence ID" value="BDE07904.1"/>
    <property type="molecule type" value="Genomic_DNA"/>
</dbReference>
<evidence type="ECO:0000313" key="6">
    <source>
        <dbReference type="Proteomes" id="UP001317532"/>
    </source>
</evidence>
<dbReference type="PROSITE" id="PS00681">
    <property type="entry name" value="CHAPERONINS_CPN10"/>
    <property type="match status" value="1"/>
</dbReference>
<dbReference type="Gene3D" id="2.30.33.40">
    <property type="entry name" value="GroES chaperonin"/>
    <property type="match status" value="1"/>
</dbReference>
<gene>
    <name evidence="3 5" type="primary">groS</name>
    <name evidence="3" type="synonym">groES</name>
    <name evidence="5" type="ORF">WPS_31800</name>
</gene>
<evidence type="ECO:0000256" key="4">
    <source>
        <dbReference type="RuleBase" id="RU000535"/>
    </source>
</evidence>
<dbReference type="GO" id="GO:0005737">
    <property type="term" value="C:cytoplasm"/>
    <property type="evidence" value="ECO:0007669"/>
    <property type="project" value="UniProtKB-SubCell"/>
</dbReference>
<accession>A0AAN2CB04</accession>
<dbReference type="NCBIfam" id="NF001531">
    <property type="entry name" value="PRK00364.2-2"/>
    <property type="match status" value="1"/>
</dbReference>
<dbReference type="NCBIfam" id="NF001533">
    <property type="entry name" value="PRK00364.2-4"/>
    <property type="match status" value="1"/>
</dbReference>
<keyword evidence="6" id="KW-1185">Reference proteome</keyword>
<dbReference type="GO" id="GO:0044183">
    <property type="term" value="F:protein folding chaperone"/>
    <property type="evidence" value="ECO:0007669"/>
    <property type="project" value="InterPro"/>
</dbReference>
<comment type="similarity">
    <text evidence="1 3 4">Belongs to the GroES chaperonin family.</text>
</comment>
<comment type="function">
    <text evidence="3 4">Together with the chaperonin GroEL, plays an essential role in assisting protein folding. The GroEL-GroES system forms a nano-cage that allows encapsulation of the non-native substrate proteins and provides a physical environment optimized to promote and accelerate protein folding. GroES binds to the apical surface of the GroEL ring, thereby capping the opening of the GroEL channel.</text>
</comment>
<dbReference type="PANTHER" id="PTHR10772:SF58">
    <property type="entry name" value="CO-CHAPERONIN GROES"/>
    <property type="match status" value="1"/>
</dbReference>
<dbReference type="InterPro" id="IPR037124">
    <property type="entry name" value="Chaperonin_GroES_sf"/>
</dbReference>
<dbReference type="FunFam" id="2.30.33.40:FF:000001">
    <property type="entry name" value="10 kDa chaperonin"/>
    <property type="match status" value="1"/>
</dbReference>
<keyword evidence="3" id="KW-0963">Cytoplasm</keyword>
<dbReference type="PRINTS" id="PR00297">
    <property type="entry name" value="CHAPERONIN10"/>
</dbReference>
<proteinExistence type="inferred from homology"/>
<protein>
    <recommendedName>
        <fullName evidence="3">Co-chaperonin GroES</fullName>
    </recommendedName>
    <alternativeName>
        <fullName evidence="3">10 kDa chaperonin</fullName>
    </alternativeName>
    <alternativeName>
        <fullName evidence="3">Chaperonin-10</fullName>
        <shortName evidence="3">Cpn10</shortName>
    </alternativeName>
</protein>